<dbReference type="Gene3D" id="1.10.1740.10">
    <property type="match status" value="1"/>
</dbReference>
<accession>A0A1V9G7U0</accession>
<keyword evidence="3" id="KW-0731">Sigma factor</keyword>
<dbReference type="InterPro" id="IPR014284">
    <property type="entry name" value="RNA_pol_sigma-70_dom"/>
</dbReference>
<evidence type="ECO:0000313" key="9">
    <source>
        <dbReference type="Proteomes" id="UP000192796"/>
    </source>
</evidence>
<sequence length="203" mass="23525">MPDQDKDKELFAAICQKDQKAFEQLYRTHYRRLLVLAYQYVRNEETAEEIVNDVLLKIWMEAPRLNIAHSLRPYLSRSVVNRSLNVIRQENRLSAKFTQYQVNSGIPDSDEDEAAALEEQLLQLEKALEGLPPQCKKILLMSKFEKCKQQEIAERLNVSIKTVKNQLTIGYEKIRKAISGNVAFSIIFFIATIILGLFYEMPV</sequence>
<feature type="domain" description="RNA polymerase sigma factor 70 region 4 type 2" evidence="7">
    <location>
        <begin position="122"/>
        <end position="168"/>
    </location>
</feature>
<proteinExistence type="inferred from homology"/>
<dbReference type="SUPFAM" id="SSF88946">
    <property type="entry name" value="Sigma2 domain of RNA polymerase sigma factors"/>
    <property type="match status" value="1"/>
</dbReference>
<name>A0A1V9G7U0_9BACT</name>
<comment type="similarity">
    <text evidence="1">Belongs to the sigma-70 factor family. ECF subfamily.</text>
</comment>
<keyword evidence="5" id="KW-0472">Membrane</keyword>
<dbReference type="Gene3D" id="1.10.10.10">
    <property type="entry name" value="Winged helix-like DNA-binding domain superfamily/Winged helix DNA-binding domain"/>
    <property type="match status" value="1"/>
</dbReference>
<keyword evidence="2" id="KW-0805">Transcription regulation</keyword>
<organism evidence="8 9">
    <name type="scientific">Niastella vici</name>
    <dbReference type="NCBI Taxonomy" id="1703345"/>
    <lineage>
        <taxon>Bacteria</taxon>
        <taxon>Pseudomonadati</taxon>
        <taxon>Bacteroidota</taxon>
        <taxon>Chitinophagia</taxon>
        <taxon>Chitinophagales</taxon>
        <taxon>Chitinophagaceae</taxon>
        <taxon>Niastella</taxon>
    </lineage>
</organism>
<evidence type="ECO:0000313" key="8">
    <source>
        <dbReference type="EMBL" id="OQP66546.1"/>
    </source>
</evidence>
<dbReference type="AlphaFoldDB" id="A0A1V9G7U0"/>
<dbReference type="InterPro" id="IPR013325">
    <property type="entry name" value="RNA_pol_sigma_r2"/>
</dbReference>
<dbReference type="InterPro" id="IPR013324">
    <property type="entry name" value="RNA_pol_sigma_r3/r4-like"/>
</dbReference>
<dbReference type="OrthoDB" id="1100095at2"/>
<dbReference type="EMBL" id="LVYD01000002">
    <property type="protein sequence ID" value="OQP66546.1"/>
    <property type="molecule type" value="Genomic_DNA"/>
</dbReference>
<evidence type="ECO:0000256" key="3">
    <source>
        <dbReference type="ARBA" id="ARBA00023082"/>
    </source>
</evidence>
<evidence type="ECO:0000256" key="2">
    <source>
        <dbReference type="ARBA" id="ARBA00023015"/>
    </source>
</evidence>
<reference evidence="8 9" key="1">
    <citation type="submission" date="2016-03" db="EMBL/GenBank/DDBJ databases">
        <title>Niastella vici sp. nov., isolated from farmland soil.</title>
        <authorList>
            <person name="Chen L."/>
            <person name="Wang D."/>
            <person name="Yang S."/>
            <person name="Wang G."/>
        </authorList>
    </citation>
    <scope>NUCLEOTIDE SEQUENCE [LARGE SCALE GENOMIC DNA]</scope>
    <source>
        <strain evidence="8 9">DJ57</strain>
    </source>
</reference>
<dbReference type="InterPro" id="IPR014327">
    <property type="entry name" value="RNA_pol_sigma70_bacteroid"/>
</dbReference>
<keyword evidence="5" id="KW-1133">Transmembrane helix</keyword>
<dbReference type="NCBIfam" id="TIGR02985">
    <property type="entry name" value="Sig70_bacteroi1"/>
    <property type="match status" value="1"/>
</dbReference>
<dbReference type="Proteomes" id="UP000192796">
    <property type="component" value="Unassembled WGS sequence"/>
</dbReference>
<evidence type="ECO:0000259" key="7">
    <source>
        <dbReference type="Pfam" id="PF08281"/>
    </source>
</evidence>
<evidence type="ECO:0000259" key="6">
    <source>
        <dbReference type="Pfam" id="PF04542"/>
    </source>
</evidence>
<dbReference type="RefSeq" id="WP_158085141.1">
    <property type="nucleotide sequence ID" value="NZ_LVYD01000002.1"/>
</dbReference>
<dbReference type="InterPro" id="IPR039425">
    <property type="entry name" value="RNA_pol_sigma-70-like"/>
</dbReference>
<comment type="caution">
    <text evidence="8">The sequence shown here is derived from an EMBL/GenBank/DDBJ whole genome shotgun (WGS) entry which is preliminary data.</text>
</comment>
<evidence type="ECO:0008006" key="10">
    <source>
        <dbReference type="Google" id="ProtNLM"/>
    </source>
</evidence>
<feature type="domain" description="RNA polymerase sigma-70 region 2" evidence="6">
    <location>
        <begin position="25"/>
        <end position="92"/>
    </location>
</feature>
<keyword evidence="4" id="KW-0804">Transcription</keyword>
<dbReference type="SUPFAM" id="SSF88659">
    <property type="entry name" value="Sigma3 and sigma4 domains of RNA polymerase sigma factors"/>
    <property type="match status" value="1"/>
</dbReference>
<gene>
    <name evidence="8" type="ORF">A3860_13780</name>
</gene>
<evidence type="ECO:0000256" key="4">
    <source>
        <dbReference type="ARBA" id="ARBA00023163"/>
    </source>
</evidence>
<dbReference type="GO" id="GO:0006352">
    <property type="term" value="P:DNA-templated transcription initiation"/>
    <property type="evidence" value="ECO:0007669"/>
    <property type="project" value="InterPro"/>
</dbReference>
<protein>
    <recommendedName>
        <fullName evidence="10">RNA polymerase sigma-70 factor</fullName>
    </recommendedName>
</protein>
<dbReference type="PANTHER" id="PTHR43133:SF46">
    <property type="entry name" value="RNA POLYMERASE SIGMA-70 FACTOR ECF SUBFAMILY"/>
    <property type="match status" value="1"/>
</dbReference>
<evidence type="ECO:0000256" key="5">
    <source>
        <dbReference type="SAM" id="Phobius"/>
    </source>
</evidence>
<dbReference type="GO" id="GO:0003677">
    <property type="term" value="F:DNA binding"/>
    <property type="evidence" value="ECO:0007669"/>
    <property type="project" value="InterPro"/>
</dbReference>
<dbReference type="Pfam" id="PF08281">
    <property type="entry name" value="Sigma70_r4_2"/>
    <property type="match status" value="1"/>
</dbReference>
<dbReference type="InterPro" id="IPR036388">
    <property type="entry name" value="WH-like_DNA-bd_sf"/>
</dbReference>
<dbReference type="STRING" id="1703345.A3860_13780"/>
<dbReference type="GO" id="GO:0016987">
    <property type="term" value="F:sigma factor activity"/>
    <property type="evidence" value="ECO:0007669"/>
    <property type="project" value="UniProtKB-KW"/>
</dbReference>
<dbReference type="InterPro" id="IPR013249">
    <property type="entry name" value="RNA_pol_sigma70_r4_t2"/>
</dbReference>
<evidence type="ECO:0000256" key="1">
    <source>
        <dbReference type="ARBA" id="ARBA00010641"/>
    </source>
</evidence>
<feature type="transmembrane region" description="Helical" evidence="5">
    <location>
        <begin position="182"/>
        <end position="199"/>
    </location>
</feature>
<dbReference type="NCBIfam" id="TIGR02937">
    <property type="entry name" value="sigma70-ECF"/>
    <property type="match status" value="1"/>
</dbReference>
<dbReference type="PANTHER" id="PTHR43133">
    <property type="entry name" value="RNA POLYMERASE ECF-TYPE SIGMA FACTO"/>
    <property type="match status" value="1"/>
</dbReference>
<keyword evidence="9" id="KW-1185">Reference proteome</keyword>
<keyword evidence="5" id="KW-0812">Transmembrane</keyword>
<dbReference type="Pfam" id="PF04542">
    <property type="entry name" value="Sigma70_r2"/>
    <property type="match status" value="1"/>
</dbReference>
<dbReference type="InterPro" id="IPR007627">
    <property type="entry name" value="RNA_pol_sigma70_r2"/>
</dbReference>